<dbReference type="Pfam" id="PF00665">
    <property type="entry name" value="rve"/>
    <property type="match status" value="1"/>
</dbReference>
<organism evidence="2 3">
    <name type="scientific">Hibiscus trionum</name>
    <name type="common">Flower of an hour</name>
    <dbReference type="NCBI Taxonomy" id="183268"/>
    <lineage>
        <taxon>Eukaryota</taxon>
        <taxon>Viridiplantae</taxon>
        <taxon>Streptophyta</taxon>
        <taxon>Embryophyta</taxon>
        <taxon>Tracheophyta</taxon>
        <taxon>Spermatophyta</taxon>
        <taxon>Magnoliopsida</taxon>
        <taxon>eudicotyledons</taxon>
        <taxon>Gunneridae</taxon>
        <taxon>Pentapetalae</taxon>
        <taxon>rosids</taxon>
        <taxon>malvids</taxon>
        <taxon>Malvales</taxon>
        <taxon>Malvaceae</taxon>
        <taxon>Malvoideae</taxon>
        <taxon>Hibiscus</taxon>
    </lineage>
</organism>
<keyword evidence="3" id="KW-1185">Reference proteome</keyword>
<sequence length="241" mass="27601">MSSEGFLYYVSFIDVHSRFTWLYLLKKKSDVFQCFIDFYKMVEVQFGCRIKALQTDGGGEYVALVAWLQRNGILHRLSCPHTSEQNGTAERKHRHIVEMGLTLLAQAGLPLHLWSHAFITSVYLINRLPTPVLNNCSLYEVLYSQKPSYENLRVFGCACYPLTRPYNRHKLDFRTKCCVFVGYSTKHKGYKCLDDDGQIFISRHVIFDENFFPRFGKLGSTPGGGVDSTSLPSQIDKSSLK</sequence>
<dbReference type="SUPFAM" id="SSF53098">
    <property type="entry name" value="Ribonuclease H-like"/>
    <property type="match status" value="1"/>
</dbReference>
<dbReference type="EMBL" id="BSYR01000021">
    <property type="protein sequence ID" value="GMI86377.1"/>
    <property type="molecule type" value="Genomic_DNA"/>
</dbReference>
<dbReference type="InterPro" id="IPR039537">
    <property type="entry name" value="Retrotran_Ty1/copia-like"/>
</dbReference>
<dbReference type="OrthoDB" id="1749397at2759"/>
<gene>
    <name evidence="2" type="ORF">HRI_002307000</name>
</gene>
<dbReference type="Pfam" id="PF25597">
    <property type="entry name" value="SH3_retrovirus"/>
    <property type="match status" value="1"/>
</dbReference>
<evidence type="ECO:0000313" key="3">
    <source>
        <dbReference type="Proteomes" id="UP001165190"/>
    </source>
</evidence>
<dbReference type="InterPro" id="IPR057670">
    <property type="entry name" value="SH3_retrovirus"/>
</dbReference>
<proteinExistence type="predicted"/>
<dbReference type="Gene3D" id="3.30.420.10">
    <property type="entry name" value="Ribonuclease H-like superfamily/Ribonuclease H"/>
    <property type="match status" value="1"/>
</dbReference>
<dbReference type="PANTHER" id="PTHR42648:SF26">
    <property type="entry name" value="INTEGRASE CATALYTIC DOMAIN-CONTAINING PROTEIN"/>
    <property type="match status" value="1"/>
</dbReference>
<dbReference type="AlphaFoldDB" id="A0A9W7HZS5"/>
<name>A0A9W7HZS5_HIBTR</name>
<dbReference type="InterPro" id="IPR036397">
    <property type="entry name" value="RNaseH_sf"/>
</dbReference>
<protein>
    <recommendedName>
        <fullName evidence="1">Integrase catalytic domain-containing protein</fullName>
    </recommendedName>
</protein>
<dbReference type="PANTHER" id="PTHR42648">
    <property type="entry name" value="TRANSPOSASE, PUTATIVE-RELATED"/>
    <property type="match status" value="1"/>
</dbReference>
<dbReference type="Proteomes" id="UP001165190">
    <property type="component" value="Unassembled WGS sequence"/>
</dbReference>
<dbReference type="InterPro" id="IPR012337">
    <property type="entry name" value="RNaseH-like_sf"/>
</dbReference>
<dbReference type="PROSITE" id="PS50994">
    <property type="entry name" value="INTEGRASE"/>
    <property type="match status" value="1"/>
</dbReference>
<reference evidence="2" key="1">
    <citation type="submission" date="2023-05" db="EMBL/GenBank/DDBJ databases">
        <title>Genome and transcriptome analyses reveal genes involved in the formation of fine ridges on petal epidermal cells in Hibiscus trionum.</title>
        <authorList>
            <person name="Koshimizu S."/>
            <person name="Masuda S."/>
            <person name="Ishii T."/>
            <person name="Shirasu K."/>
            <person name="Hoshino A."/>
            <person name="Arita M."/>
        </authorList>
    </citation>
    <scope>NUCLEOTIDE SEQUENCE</scope>
    <source>
        <strain evidence="2">Hamamatsu line</strain>
    </source>
</reference>
<dbReference type="InterPro" id="IPR001584">
    <property type="entry name" value="Integrase_cat-core"/>
</dbReference>
<comment type="caution">
    <text evidence="2">The sequence shown here is derived from an EMBL/GenBank/DDBJ whole genome shotgun (WGS) entry which is preliminary data.</text>
</comment>
<dbReference type="GO" id="GO:0003676">
    <property type="term" value="F:nucleic acid binding"/>
    <property type="evidence" value="ECO:0007669"/>
    <property type="project" value="InterPro"/>
</dbReference>
<evidence type="ECO:0000313" key="2">
    <source>
        <dbReference type="EMBL" id="GMI86377.1"/>
    </source>
</evidence>
<dbReference type="GO" id="GO:0015074">
    <property type="term" value="P:DNA integration"/>
    <property type="evidence" value="ECO:0007669"/>
    <property type="project" value="InterPro"/>
</dbReference>
<feature type="domain" description="Integrase catalytic" evidence="1">
    <location>
        <begin position="1"/>
        <end position="146"/>
    </location>
</feature>
<evidence type="ECO:0000259" key="1">
    <source>
        <dbReference type="PROSITE" id="PS50994"/>
    </source>
</evidence>
<accession>A0A9W7HZS5</accession>